<dbReference type="InterPro" id="IPR043502">
    <property type="entry name" value="DNA/RNA_pol_sf"/>
</dbReference>
<dbReference type="AlphaFoldDB" id="A0A9J7Y7Y7"/>
<protein>
    <recommendedName>
        <fullName evidence="7">Gypsy retrotransposon integrase-like protein 1</fullName>
    </recommendedName>
</protein>
<dbReference type="Proteomes" id="UP001108240">
    <property type="component" value="Unplaced"/>
</dbReference>
<accession>A0A9J7Y7Y7</accession>
<dbReference type="InterPro" id="IPR041373">
    <property type="entry name" value="RT_RNaseH"/>
</dbReference>
<dbReference type="InterPro" id="IPR012337">
    <property type="entry name" value="RNaseH-like_sf"/>
</dbReference>
<proteinExistence type="predicted"/>
<dbReference type="Ensembl" id="ENSCCRT00000126268.1">
    <property type="protein sequence ID" value="ENSCCRP00000113590.1"/>
    <property type="gene ID" value="ENSCCRG00000062631.1"/>
</dbReference>
<evidence type="ECO:0000259" key="9">
    <source>
        <dbReference type="PROSITE" id="PS50994"/>
    </source>
</evidence>
<dbReference type="Gene3D" id="3.30.420.10">
    <property type="entry name" value="Ribonuclease H-like superfamily/Ribonuclease H"/>
    <property type="match status" value="1"/>
</dbReference>
<keyword evidence="6" id="KW-0695">RNA-directed DNA polymerase</keyword>
<sequence length="727" mass="82310">MKLELLALKWAVVEKFRSYLLGSKFIVLTDNNPLCHLNTAKLGAIEQRWAAQLAIFGFEVQYHPGRCNTAADALSRRPGLEAMEVVTEDLEYDGCVAICSGLRTGTAVGVDLAGLVASPREGEIGLLQAAIEDRESEGDHLENTPTLPGYTKDELRQFQRADPTISVLKSFWDKKRKPTNRERKHLSRLVLLLLKQWDRLQEKERLMYRTIDDVFNGECQQLLLPACLVAMVLRSVHDQMGHQGVERTLALLKQRCYWVGMYDAVDKWVKECQRCLLAKMQQPKIQAPWTPFLASHPLEVVAMDFTTLEPASDGQENVLVVTDVFTKFSQAFPTRNQKADTTAKILLKEWFLKYGVPQRLHSDQGRNFESAVIAELCELYGVRKSRTTPHHPQGNAQCERFNRTLHDLLRSLPPDKKRKWPEYLPELVYAYNVTPHSSTGYSPYYMLFGMQPHLPVDALLGQEPVLEKEPAWLSVHKERLRDAHNRARAYAERKAADRVTKRESGVYCPEVEVGQQVYLRYRPPGWNKIQDAWAPTAYKVVEVHGTTYTVEPVGGGPAKRVHRSDIRPCPRPIPMPRRKVRPVEDVPTSVLVEEIPLLDAECVLVEETRWTEEDPLYPVPEESQQQGVESENCAGLEEAQGRFNDTLVNNEASAVEELSLHDTERTDSPLDVVSARPVPVPRNPREKSAAPHPMPRRTQRSTAGVHGNPNRLPKSACNAVSFSPDVL</sequence>
<keyword evidence="4" id="KW-0255">Endonuclease</keyword>
<keyword evidence="11" id="KW-1185">Reference proteome</keyword>
<keyword evidence="3" id="KW-0540">Nuclease</keyword>
<dbReference type="InterPro" id="IPR050951">
    <property type="entry name" value="Retrovirus_Pol_polyprotein"/>
</dbReference>
<evidence type="ECO:0000256" key="4">
    <source>
        <dbReference type="ARBA" id="ARBA00022759"/>
    </source>
</evidence>
<dbReference type="InterPro" id="IPR001584">
    <property type="entry name" value="Integrase_cat-core"/>
</dbReference>
<feature type="domain" description="Integrase catalytic" evidence="9">
    <location>
        <begin position="293"/>
        <end position="451"/>
    </location>
</feature>
<dbReference type="InterPro" id="IPR036397">
    <property type="entry name" value="RNaseH_sf"/>
</dbReference>
<keyword evidence="1" id="KW-0808">Transferase</keyword>
<dbReference type="GO" id="GO:0003964">
    <property type="term" value="F:RNA-directed DNA polymerase activity"/>
    <property type="evidence" value="ECO:0007669"/>
    <property type="project" value="UniProtKB-KW"/>
</dbReference>
<keyword evidence="2" id="KW-0548">Nucleotidyltransferase</keyword>
<dbReference type="GO" id="GO:0004519">
    <property type="term" value="F:endonuclease activity"/>
    <property type="evidence" value="ECO:0007669"/>
    <property type="project" value="UniProtKB-KW"/>
</dbReference>
<reference evidence="10" key="1">
    <citation type="submission" date="2025-08" db="UniProtKB">
        <authorList>
            <consortium name="Ensembl"/>
        </authorList>
    </citation>
    <scope>IDENTIFICATION</scope>
</reference>
<dbReference type="GeneTree" id="ENSGT01000000214408"/>
<dbReference type="SUPFAM" id="SSF53098">
    <property type="entry name" value="Ribonuclease H-like"/>
    <property type="match status" value="1"/>
</dbReference>
<evidence type="ECO:0000313" key="11">
    <source>
        <dbReference type="Proteomes" id="UP001108240"/>
    </source>
</evidence>
<dbReference type="FunFam" id="3.30.420.10:FF:000032">
    <property type="entry name" value="Retrovirus-related Pol polyprotein from transposon 297-like Protein"/>
    <property type="match status" value="1"/>
</dbReference>
<feature type="region of interest" description="Disordered" evidence="8">
    <location>
        <begin position="658"/>
        <end position="727"/>
    </location>
</feature>
<evidence type="ECO:0000313" key="10">
    <source>
        <dbReference type="Ensembl" id="ENSCCRP00000113590.1"/>
    </source>
</evidence>
<evidence type="ECO:0000256" key="1">
    <source>
        <dbReference type="ARBA" id="ARBA00022679"/>
    </source>
</evidence>
<evidence type="ECO:0000256" key="8">
    <source>
        <dbReference type="SAM" id="MobiDB-lite"/>
    </source>
</evidence>
<dbReference type="OMA" id="VEETRWT"/>
<dbReference type="GO" id="GO:0015074">
    <property type="term" value="P:DNA integration"/>
    <property type="evidence" value="ECO:0007669"/>
    <property type="project" value="InterPro"/>
</dbReference>
<dbReference type="FunFam" id="1.10.340.70:FF:000001">
    <property type="entry name" value="Retrovirus-related Pol polyprotein from transposon gypsy-like Protein"/>
    <property type="match status" value="1"/>
</dbReference>
<dbReference type="Pfam" id="PF17917">
    <property type="entry name" value="RT_RNaseH"/>
    <property type="match status" value="1"/>
</dbReference>
<evidence type="ECO:0000256" key="5">
    <source>
        <dbReference type="ARBA" id="ARBA00022801"/>
    </source>
</evidence>
<keyword evidence="5" id="KW-0378">Hydrolase</keyword>
<organism evidence="10 11">
    <name type="scientific">Cyprinus carpio carpio</name>
    <dbReference type="NCBI Taxonomy" id="630221"/>
    <lineage>
        <taxon>Eukaryota</taxon>
        <taxon>Metazoa</taxon>
        <taxon>Chordata</taxon>
        <taxon>Craniata</taxon>
        <taxon>Vertebrata</taxon>
        <taxon>Euteleostomi</taxon>
        <taxon>Actinopterygii</taxon>
        <taxon>Neopterygii</taxon>
        <taxon>Teleostei</taxon>
        <taxon>Ostariophysi</taxon>
        <taxon>Cypriniformes</taxon>
        <taxon>Cyprinidae</taxon>
        <taxon>Cyprininae</taxon>
        <taxon>Cyprinus</taxon>
    </lineage>
</organism>
<dbReference type="InterPro" id="IPR041588">
    <property type="entry name" value="Integrase_H2C2"/>
</dbReference>
<evidence type="ECO:0000256" key="6">
    <source>
        <dbReference type="ARBA" id="ARBA00022918"/>
    </source>
</evidence>
<dbReference type="Gene3D" id="1.10.340.70">
    <property type="match status" value="1"/>
</dbReference>
<dbReference type="PROSITE" id="PS50994">
    <property type="entry name" value="INTEGRASE"/>
    <property type="match status" value="1"/>
</dbReference>
<dbReference type="Pfam" id="PF17921">
    <property type="entry name" value="Integrase_H2C2"/>
    <property type="match status" value="1"/>
</dbReference>
<evidence type="ECO:0000256" key="2">
    <source>
        <dbReference type="ARBA" id="ARBA00022695"/>
    </source>
</evidence>
<dbReference type="PANTHER" id="PTHR37984:SF15">
    <property type="entry name" value="INTEGRASE CATALYTIC DOMAIN-CONTAINING PROTEIN"/>
    <property type="match status" value="1"/>
</dbReference>
<dbReference type="SUPFAM" id="SSF56672">
    <property type="entry name" value="DNA/RNA polymerases"/>
    <property type="match status" value="1"/>
</dbReference>
<dbReference type="CDD" id="cd09274">
    <property type="entry name" value="RNase_HI_RT_Ty3"/>
    <property type="match status" value="1"/>
</dbReference>
<dbReference type="GO" id="GO:0016787">
    <property type="term" value="F:hydrolase activity"/>
    <property type="evidence" value="ECO:0007669"/>
    <property type="project" value="UniProtKB-KW"/>
</dbReference>
<reference evidence="10" key="2">
    <citation type="submission" date="2025-09" db="UniProtKB">
        <authorList>
            <consortium name="Ensembl"/>
        </authorList>
    </citation>
    <scope>IDENTIFICATION</scope>
</reference>
<feature type="compositionally biased region" description="Basic and acidic residues" evidence="8">
    <location>
        <begin position="658"/>
        <end position="668"/>
    </location>
</feature>
<name>A0A9J7Y7Y7_CYPCA</name>
<evidence type="ECO:0000256" key="7">
    <source>
        <dbReference type="ARBA" id="ARBA00039658"/>
    </source>
</evidence>
<evidence type="ECO:0000256" key="3">
    <source>
        <dbReference type="ARBA" id="ARBA00022722"/>
    </source>
</evidence>
<dbReference type="PANTHER" id="PTHR37984">
    <property type="entry name" value="PROTEIN CBG26694"/>
    <property type="match status" value="1"/>
</dbReference>
<dbReference type="Pfam" id="PF00665">
    <property type="entry name" value="rve"/>
    <property type="match status" value="1"/>
</dbReference>
<dbReference type="GO" id="GO:0003676">
    <property type="term" value="F:nucleic acid binding"/>
    <property type="evidence" value="ECO:0007669"/>
    <property type="project" value="InterPro"/>
</dbReference>